<dbReference type="AlphaFoldDB" id="A4WTC6"/>
<dbReference type="HOGENOM" id="CLU_1189416_0_0_5"/>
<sequence length="216" mass="23844">MQLREAGRPVGRIKREMSIERALIWAFQAECATVDFAEEAAPDSYRRAVSSAWLVAQRGAIGCKIDGGGHSLPADDAEIIASAVAALPVEHGGKPMAVKIAGLARAGMRPDWMPDAKPRCVPREWRRSKHGVFARIEVVEEIVTVHRGRRVVRPVEACPVTYSPTSAQIASARREWLTWWGALLHLGHELRTLDILDTVQLTSIMPPMVPWRAEGC</sequence>
<reference evidence="1" key="1">
    <citation type="submission" date="2007-04" db="EMBL/GenBank/DDBJ databases">
        <title>Complete sequence of chromosome of Rhodobacter sphaeroides ATCC 17025.</title>
        <authorList>
            <consortium name="US DOE Joint Genome Institute"/>
            <person name="Copeland A."/>
            <person name="Lucas S."/>
            <person name="Lapidus A."/>
            <person name="Barry K."/>
            <person name="Detter J.C."/>
            <person name="Glavina del Rio T."/>
            <person name="Hammon N."/>
            <person name="Israni S."/>
            <person name="Dalin E."/>
            <person name="Tice H."/>
            <person name="Pitluck S."/>
            <person name="Chertkov O."/>
            <person name="Brettin T."/>
            <person name="Bruce D."/>
            <person name="Han C."/>
            <person name="Schmutz J."/>
            <person name="Larimer F."/>
            <person name="Land M."/>
            <person name="Hauser L."/>
            <person name="Kyrpides N."/>
            <person name="Kim E."/>
            <person name="Richardson P."/>
            <person name="Mackenzie C."/>
            <person name="Choudhary M."/>
            <person name="Donohue T.J."/>
            <person name="Kaplan S."/>
        </authorList>
    </citation>
    <scope>NUCLEOTIDE SEQUENCE [LARGE SCALE GENOMIC DNA]</scope>
    <source>
        <strain evidence="1">ATCC 17025</strain>
    </source>
</reference>
<dbReference type="KEGG" id="rsq:Rsph17025_1747"/>
<dbReference type="STRING" id="349102.Rsph17025_1747"/>
<name>A4WTC6_CERS5</name>
<dbReference type="EMBL" id="CP000661">
    <property type="protein sequence ID" value="ABP70640.1"/>
    <property type="molecule type" value="Genomic_DNA"/>
</dbReference>
<proteinExistence type="predicted"/>
<organism evidence="1">
    <name type="scientific">Cereibacter sphaeroides (strain ATCC 17025 / ATH 2.4.3)</name>
    <name type="common">Rhodobacter sphaeroides</name>
    <dbReference type="NCBI Taxonomy" id="349102"/>
    <lineage>
        <taxon>Bacteria</taxon>
        <taxon>Pseudomonadati</taxon>
        <taxon>Pseudomonadota</taxon>
        <taxon>Alphaproteobacteria</taxon>
        <taxon>Rhodobacterales</taxon>
        <taxon>Paracoccaceae</taxon>
        <taxon>Cereibacter</taxon>
    </lineage>
</organism>
<evidence type="ECO:0000313" key="1">
    <source>
        <dbReference type="EMBL" id="ABP70640.1"/>
    </source>
</evidence>
<gene>
    <name evidence="1" type="ordered locus">Rsph17025_1747</name>
</gene>
<dbReference type="eggNOG" id="ENOG5032CGN">
    <property type="taxonomic scope" value="Bacteria"/>
</dbReference>
<accession>A4WTC6</accession>
<protein>
    <submittedName>
        <fullName evidence="1">Uncharacterized protein</fullName>
    </submittedName>
</protein>